<evidence type="ECO:0000256" key="3">
    <source>
        <dbReference type="ARBA" id="ARBA00022679"/>
    </source>
</evidence>
<dbReference type="PROSITE" id="PS00189">
    <property type="entry name" value="LIPOYL"/>
    <property type="match status" value="1"/>
</dbReference>
<keyword evidence="5 8" id="KW-0012">Acyltransferase</keyword>
<sequence>MSINILMPALSPTMTEGTLARWHVKEGDEVNNGDVVAEIETDKATMEVEAVEEGTVGKILVDAGTEGVKVNEPIAILLEEGEDASAVEQAGTGGGGDGGGSPEPAETAPAESTASGGDGAAGAPATRGGTAVADEAPPAPPAPKDTEGNRVFASPLARRIAKQSGIDLTQLSGSGPHGRIVRADVEAAIEKGVGAPAPEKAAEKPADKPAPAAAPEKPAAPAPKAKEQADLLGQAYEEVPLSQMRRTIAKRMSESKQEVPHFYLTVDIEMDELLRVRKELNGRAEQRGEDYKLSVNDFLIRACALSLRQVPEANTAYNGSTALRFQHADVSVAVAIPDGLITPVVKQAETKGLAAISREMKDLAKRARDGKLTPEEYQGGTFSLTNLGMFGIDQFHAIINPPQACILAVGKSEQRPVVKDGALSVATMMTATLSVDHRVVDGAIGARFLDAVKTLLEDPLSMLL</sequence>
<dbReference type="STRING" id="1082479.SAMN05216241_102102"/>
<dbReference type="Gene3D" id="2.40.50.100">
    <property type="match status" value="1"/>
</dbReference>
<evidence type="ECO:0000256" key="2">
    <source>
        <dbReference type="ARBA" id="ARBA00011484"/>
    </source>
</evidence>
<evidence type="ECO:0000313" key="13">
    <source>
        <dbReference type="Proteomes" id="UP000199415"/>
    </source>
</evidence>
<dbReference type="Pfam" id="PF00198">
    <property type="entry name" value="2-oxoacid_dh"/>
    <property type="match status" value="1"/>
</dbReference>
<reference evidence="12 13" key="1">
    <citation type="submission" date="2016-10" db="EMBL/GenBank/DDBJ databases">
        <authorList>
            <person name="de Groot N.N."/>
        </authorList>
    </citation>
    <scope>NUCLEOTIDE SEQUENCE [LARGE SCALE GENOMIC DNA]</scope>
    <source>
        <strain evidence="12 13">DSM 25584</strain>
    </source>
</reference>
<dbReference type="InterPro" id="IPR036625">
    <property type="entry name" value="E3-bd_dom_sf"/>
</dbReference>
<gene>
    <name evidence="12" type="ORF">SAMN05216241_102102</name>
</gene>
<dbReference type="Proteomes" id="UP000199415">
    <property type="component" value="Unassembled WGS sequence"/>
</dbReference>
<feature type="domain" description="Peripheral subunit-binding (PSBD)" evidence="11">
    <location>
        <begin position="152"/>
        <end position="189"/>
    </location>
</feature>
<evidence type="ECO:0000313" key="12">
    <source>
        <dbReference type="EMBL" id="SDF71422.1"/>
    </source>
</evidence>
<accession>A0A1G7NBT9</accession>
<comment type="catalytic activity">
    <reaction evidence="7 8">
        <text>N(6)-[(R)-dihydrolipoyl]-L-lysyl-[protein] + acetyl-CoA = N(6)-[(R)-S(8)-acetyldihydrolipoyl]-L-lysyl-[protein] + CoA</text>
        <dbReference type="Rhea" id="RHEA:17017"/>
        <dbReference type="Rhea" id="RHEA-COMP:10475"/>
        <dbReference type="Rhea" id="RHEA-COMP:10478"/>
        <dbReference type="ChEBI" id="CHEBI:57287"/>
        <dbReference type="ChEBI" id="CHEBI:57288"/>
        <dbReference type="ChEBI" id="CHEBI:83100"/>
        <dbReference type="ChEBI" id="CHEBI:83111"/>
        <dbReference type="EC" id="2.3.1.12"/>
    </reaction>
</comment>
<dbReference type="PROSITE" id="PS50968">
    <property type="entry name" value="BIOTINYL_LIPOYL"/>
    <property type="match status" value="1"/>
</dbReference>
<dbReference type="InterPro" id="IPR000089">
    <property type="entry name" value="Biotin_lipoyl"/>
</dbReference>
<feature type="compositionally biased region" description="Low complexity" evidence="9">
    <location>
        <begin position="209"/>
        <end position="223"/>
    </location>
</feature>
<feature type="compositionally biased region" description="Gly residues" evidence="9">
    <location>
        <begin position="91"/>
        <end position="101"/>
    </location>
</feature>
<dbReference type="SUPFAM" id="SSF51230">
    <property type="entry name" value="Single hybrid motif"/>
    <property type="match status" value="1"/>
</dbReference>
<dbReference type="PANTHER" id="PTHR23151:SF90">
    <property type="entry name" value="DIHYDROLIPOYLLYSINE-RESIDUE ACETYLTRANSFERASE COMPONENT OF PYRUVATE DEHYDROGENASE COMPLEX, MITOCHONDRIAL-RELATED"/>
    <property type="match status" value="1"/>
</dbReference>
<dbReference type="InterPro" id="IPR006257">
    <property type="entry name" value="LAT1"/>
</dbReference>
<dbReference type="FunFam" id="3.30.559.10:FF:000003">
    <property type="entry name" value="Acetyltransferase component of pyruvate dehydrogenase complex"/>
    <property type="match status" value="1"/>
</dbReference>
<keyword evidence="4 8" id="KW-0450">Lipoyl</keyword>
<comment type="similarity">
    <text evidence="1 8">Belongs to the 2-oxoacid dehydrogenase family.</text>
</comment>
<organism evidence="12 13">
    <name type="scientific">Limimonas halophila</name>
    <dbReference type="NCBI Taxonomy" id="1082479"/>
    <lineage>
        <taxon>Bacteria</taxon>
        <taxon>Pseudomonadati</taxon>
        <taxon>Pseudomonadota</taxon>
        <taxon>Alphaproteobacteria</taxon>
        <taxon>Rhodospirillales</taxon>
        <taxon>Rhodovibrionaceae</taxon>
        <taxon>Limimonas</taxon>
    </lineage>
</organism>
<name>A0A1G7NBT9_9PROT</name>
<dbReference type="FunFam" id="2.40.50.100:FF:000010">
    <property type="entry name" value="Acetyltransferase component of pyruvate dehydrogenase complex"/>
    <property type="match status" value="1"/>
</dbReference>
<feature type="region of interest" description="Disordered" evidence="9">
    <location>
        <begin position="84"/>
        <end position="149"/>
    </location>
</feature>
<dbReference type="Pfam" id="PF00364">
    <property type="entry name" value="Biotin_lipoyl"/>
    <property type="match status" value="1"/>
</dbReference>
<dbReference type="PANTHER" id="PTHR23151">
    <property type="entry name" value="DIHYDROLIPOAMIDE ACETYL/SUCCINYL-TRANSFERASE-RELATED"/>
    <property type="match status" value="1"/>
</dbReference>
<dbReference type="CDD" id="cd06849">
    <property type="entry name" value="lipoyl_domain"/>
    <property type="match status" value="1"/>
</dbReference>
<feature type="domain" description="Lipoyl-binding" evidence="10">
    <location>
        <begin position="2"/>
        <end position="78"/>
    </location>
</feature>
<dbReference type="PROSITE" id="PS51826">
    <property type="entry name" value="PSBD"/>
    <property type="match status" value="1"/>
</dbReference>
<evidence type="ECO:0000256" key="4">
    <source>
        <dbReference type="ARBA" id="ARBA00022823"/>
    </source>
</evidence>
<dbReference type="EMBL" id="FNCE01000002">
    <property type="protein sequence ID" value="SDF71422.1"/>
    <property type="molecule type" value="Genomic_DNA"/>
</dbReference>
<dbReference type="GO" id="GO:0006086">
    <property type="term" value="P:pyruvate decarboxylation to acetyl-CoA"/>
    <property type="evidence" value="ECO:0007669"/>
    <property type="project" value="InterPro"/>
</dbReference>
<evidence type="ECO:0000256" key="7">
    <source>
        <dbReference type="ARBA" id="ARBA00048370"/>
    </source>
</evidence>
<comment type="function">
    <text evidence="6">The pyruvate dehydrogenase complex catalyzes the overall conversion of pyruvate to acetyl-CoA and CO(2). It contains multiple copies of three enzymatic components: pyruvate dehydrogenase (E1), dihydrolipoamide acetyltransferase (E2) and lipoamide dehydrogenase (E3).</text>
</comment>
<dbReference type="AlphaFoldDB" id="A0A1G7NBT9"/>
<dbReference type="RefSeq" id="WP_090018750.1">
    <property type="nucleotide sequence ID" value="NZ_FNCE01000002.1"/>
</dbReference>
<comment type="cofactor">
    <cofactor evidence="8">
        <name>(R)-lipoate</name>
        <dbReference type="ChEBI" id="CHEBI:83088"/>
    </cofactor>
    <text evidence="8">Binds 1 lipoyl cofactor covalently.</text>
</comment>
<dbReference type="EC" id="2.3.1.12" evidence="8"/>
<dbReference type="OrthoDB" id="9805770at2"/>
<dbReference type="GO" id="GO:0045254">
    <property type="term" value="C:pyruvate dehydrogenase complex"/>
    <property type="evidence" value="ECO:0007669"/>
    <property type="project" value="UniProtKB-UniRule"/>
</dbReference>
<dbReference type="InterPro" id="IPR023213">
    <property type="entry name" value="CAT-like_dom_sf"/>
</dbReference>
<dbReference type="NCBIfam" id="TIGR01349">
    <property type="entry name" value="PDHac_trf_mito"/>
    <property type="match status" value="1"/>
</dbReference>
<dbReference type="Gene3D" id="4.10.320.10">
    <property type="entry name" value="E3-binding domain"/>
    <property type="match status" value="1"/>
</dbReference>
<dbReference type="Pfam" id="PF02817">
    <property type="entry name" value="E3_binding"/>
    <property type="match status" value="1"/>
</dbReference>
<evidence type="ECO:0000259" key="11">
    <source>
        <dbReference type="PROSITE" id="PS51826"/>
    </source>
</evidence>
<dbReference type="InterPro" id="IPR045257">
    <property type="entry name" value="E2/Pdx1"/>
</dbReference>
<evidence type="ECO:0000256" key="9">
    <source>
        <dbReference type="SAM" id="MobiDB-lite"/>
    </source>
</evidence>
<keyword evidence="13" id="KW-1185">Reference proteome</keyword>
<evidence type="ECO:0000256" key="1">
    <source>
        <dbReference type="ARBA" id="ARBA00007317"/>
    </source>
</evidence>
<evidence type="ECO:0000259" key="10">
    <source>
        <dbReference type="PROSITE" id="PS50968"/>
    </source>
</evidence>
<evidence type="ECO:0000256" key="6">
    <source>
        <dbReference type="ARBA" id="ARBA00025211"/>
    </source>
</evidence>
<dbReference type="SUPFAM" id="SSF47005">
    <property type="entry name" value="Peripheral subunit-binding domain of 2-oxo acid dehydrogenase complex"/>
    <property type="match status" value="1"/>
</dbReference>
<protein>
    <recommendedName>
        <fullName evidence="8">Acetyltransferase component of pyruvate dehydrogenase complex</fullName>
        <ecNumber evidence="8">2.3.1.12</ecNumber>
    </recommendedName>
</protein>
<dbReference type="InterPro" id="IPR011053">
    <property type="entry name" value="Single_hybrid_motif"/>
</dbReference>
<comment type="subunit">
    <text evidence="2">Forms a 24-polypeptide structural core with octahedral symmetry.</text>
</comment>
<proteinExistence type="inferred from homology"/>
<evidence type="ECO:0000256" key="5">
    <source>
        <dbReference type="ARBA" id="ARBA00023315"/>
    </source>
</evidence>
<dbReference type="InterPro" id="IPR001078">
    <property type="entry name" value="2-oxoacid_DH_actylTfrase"/>
</dbReference>
<keyword evidence="3 8" id="KW-0808">Transferase</keyword>
<keyword evidence="12" id="KW-0670">Pyruvate</keyword>
<dbReference type="GO" id="GO:0004742">
    <property type="term" value="F:dihydrolipoyllysine-residue acetyltransferase activity"/>
    <property type="evidence" value="ECO:0007669"/>
    <property type="project" value="UniProtKB-UniRule"/>
</dbReference>
<dbReference type="Gene3D" id="3.30.559.10">
    <property type="entry name" value="Chloramphenicol acetyltransferase-like domain"/>
    <property type="match status" value="1"/>
</dbReference>
<dbReference type="InterPro" id="IPR003016">
    <property type="entry name" value="2-oxoA_DH_lipoyl-BS"/>
</dbReference>
<dbReference type="InterPro" id="IPR004167">
    <property type="entry name" value="PSBD"/>
</dbReference>
<evidence type="ECO:0000256" key="8">
    <source>
        <dbReference type="RuleBase" id="RU361137"/>
    </source>
</evidence>
<feature type="region of interest" description="Disordered" evidence="9">
    <location>
        <begin position="194"/>
        <end position="226"/>
    </location>
</feature>
<feature type="compositionally biased region" description="Low complexity" evidence="9">
    <location>
        <begin position="102"/>
        <end position="136"/>
    </location>
</feature>
<dbReference type="SUPFAM" id="SSF52777">
    <property type="entry name" value="CoA-dependent acyltransferases"/>
    <property type="match status" value="1"/>
</dbReference>